<name>A0A3M7S0D5_BRAPC</name>
<evidence type="ECO:0000313" key="2">
    <source>
        <dbReference type="Proteomes" id="UP000276133"/>
    </source>
</evidence>
<dbReference type="EMBL" id="REGN01002251">
    <property type="protein sequence ID" value="RNA29283.1"/>
    <property type="molecule type" value="Genomic_DNA"/>
</dbReference>
<dbReference type="AlphaFoldDB" id="A0A3M7S0D5"/>
<reference evidence="1 2" key="1">
    <citation type="journal article" date="2018" name="Sci. Rep.">
        <title>Genomic signatures of local adaptation to the degree of environmental predictability in rotifers.</title>
        <authorList>
            <person name="Franch-Gras L."/>
            <person name="Hahn C."/>
            <person name="Garcia-Roger E.M."/>
            <person name="Carmona M.J."/>
            <person name="Serra M."/>
            <person name="Gomez A."/>
        </authorList>
    </citation>
    <scope>NUCLEOTIDE SEQUENCE [LARGE SCALE GENOMIC DNA]</scope>
    <source>
        <strain evidence="1">HYR1</strain>
    </source>
</reference>
<protein>
    <submittedName>
        <fullName evidence="1">Uncharacterized protein</fullName>
    </submittedName>
</protein>
<evidence type="ECO:0000313" key="1">
    <source>
        <dbReference type="EMBL" id="RNA29283.1"/>
    </source>
</evidence>
<sequence>MKSLERIIFNDERPCHEFHADDPLLRELFFWKNSPETGLFPSDAMCPRPSQVISARDRKRLLQGSSDLEKK</sequence>
<proteinExistence type="predicted"/>
<gene>
    <name evidence="1" type="ORF">BpHYR1_051642</name>
</gene>
<comment type="caution">
    <text evidence="1">The sequence shown here is derived from an EMBL/GenBank/DDBJ whole genome shotgun (WGS) entry which is preliminary data.</text>
</comment>
<accession>A0A3M7S0D5</accession>
<organism evidence="1 2">
    <name type="scientific">Brachionus plicatilis</name>
    <name type="common">Marine rotifer</name>
    <name type="synonym">Brachionus muelleri</name>
    <dbReference type="NCBI Taxonomy" id="10195"/>
    <lineage>
        <taxon>Eukaryota</taxon>
        <taxon>Metazoa</taxon>
        <taxon>Spiralia</taxon>
        <taxon>Gnathifera</taxon>
        <taxon>Rotifera</taxon>
        <taxon>Eurotatoria</taxon>
        <taxon>Monogononta</taxon>
        <taxon>Pseudotrocha</taxon>
        <taxon>Ploima</taxon>
        <taxon>Brachionidae</taxon>
        <taxon>Brachionus</taxon>
    </lineage>
</organism>
<dbReference type="Proteomes" id="UP000276133">
    <property type="component" value="Unassembled WGS sequence"/>
</dbReference>
<keyword evidence="2" id="KW-1185">Reference proteome</keyword>